<dbReference type="InterPro" id="IPR051058">
    <property type="entry name" value="GDSL_Est/Lipase"/>
</dbReference>
<name>A0A103YAB3_CYNCS</name>
<dbReference type="Gene3D" id="3.40.50.1110">
    <property type="entry name" value="SGNH hydrolase"/>
    <property type="match status" value="1"/>
</dbReference>
<feature type="signal peptide" evidence="4">
    <location>
        <begin position="1"/>
        <end position="24"/>
    </location>
</feature>
<dbReference type="GO" id="GO:0016788">
    <property type="term" value="F:hydrolase activity, acting on ester bonds"/>
    <property type="evidence" value="ECO:0007669"/>
    <property type="project" value="InterPro"/>
</dbReference>
<evidence type="ECO:0000256" key="4">
    <source>
        <dbReference type="SAM" id="SignalP"/>
    </source>
</evidence>
<keyword evidence="2" id="KW-0378">Hydrolase</keyword>
<dbReference type="InterPro" id="IPR001087">
    <property type="entry name" value="GDSL"/>
</dbReference>
<dbReference type="EMBL" id="LEKV01001873">
    <property type="protein sequence ID" value="KVI05407.1"/>
    <property type="molecule type" value="Genomic_DNA"/>
</dbReference>
<dbReference type="Gramene" id="KVI05407">
    <property type="protein sequence ID" value="KVI05407"/>
    <property type="gene ID" value="Ccrd_016265"/>
</dbReference>
<dbReference type="PANTHER" id="PTHR45648">
    <property type="entry name" value="GDSL LIPASE/ACYLHYDROLASE FAMILY PROTEIN (AFU_ORTHOLOGUE AFUA_4G14700)"/>
    <property type="match status" value="1"/>
</dbReference>
<reference evidence="5 6" key="1">
    <citation type="journal article" date="2016" name="Sci. Rep.">
        <title>The genome sequence of the outbreeding globe artichoke constructed de novo incorporating a phase-aware low-pass sequencing strategy of F1 progeny.</title>
        <authorList>
            <person name="Scaglione D."/>
            <person name="Reyes-Chin-Wo S."/>
            <person name="Acquadro A."/>
            <person name="Froenicke L."/>
            <person name="Portis E."/>
            <person name="Beitel C."/>
            <person name="Tirone M."/>
            <person name="Mauro R."/>
            <person name="Lo Monaco A."/>
            <person name="Mauromicale G."/>
            <person name="Faccioli P."/>
            <person name="Cattivelli L."/>
            <person name="Rieseberg L."/>
            <person name="Michelmore R."/>
            <person name="Lanteri S."/>
        </authorList>
    </citation>
    <scope>NUCLEOTIDE SEQUENCE [LARGE SCALE GENOMIC DNA]</scope>
    <source>
        <strain evidence="5">2C</strain>
    </source>
</reference>
<feature type="non-terminal residue" evidence="5">
    <location>
        <position position="1"/>
    </location>
</feature>
<keyword evidence="4" id="KW-0732">Signal</keyword>
<keyword evidence="6" id="KW-1185">Reference proteome</keyword>
<dbReference type="Proteomes" id="UP000243975">
    <property type="component" value="Unassembled WGS sequence"/>
</dbReference>
<comment type="similarity">
    <text evidence="1">Belongs to the 'GDSL' lipolytic enzyme family.</text>
</comment>
<evidence type="ECO:0000256" key="3">
    <source>
        <dbReference type="ARBA" id="ARBA00022963"/>
    </source>
</evidence>
<accession>A0A103YAB3</accession>
<comment type="caution">
    <text evidence="5">The sequence shown here is derived from an EMBL/GenBank/DDBJ whole genome shotgun (WGS) entry which is preliminary data.</text>
</comment>
<keyword evidence="3" id="KW-0442">Lipid degradation</keyword>
<dbReference type="InterPro" id="IPR036514">
    <property type="entry name" value="SGNH_hydro_sf"/>
</dbReference>
<evidence type="ECO:0000256" key="1">
    <source>
        <dbReference type="ARBA" id="ARBA00008668"/>
    </source>
</evidence>
<dbReference type="STRING" id="59895.A0A103YAB3"/>
<keyword evidence="3" id="KW-0443">Lipid metabolism</keyword>
<protein>
    <submittedName>
        <fullName evidence="5">Lipase, GDSL</fullName>
    </submittedName>
</protein>
<dbReference type="PANTHER" id="PTHR45648:SF141">
    <property type="entry name" value="GDSL ESTERASE_LIPASE 6"/>
    <property type="match status" value="1"/>
</dbReference>
<evidence type="ECO:0000313" key="5">
    <source>
        <dbReference type="EMBL" id="KVI05407.1"/>
    </source>
</evidence>
<dbReference type="AlphaFoldDB" id="A0A103YAB3"/>
<organism evidence="5 6">
    <name type="scientific">Cynara cardunculus var. scolymus</name>
    <name type="common">Globe artichoke</name>
    <name type="synonym">Cynara scolymus</name>
    <dbReference type="NCBI Taxonomy" id="59895"/>
    <lineage>
        <taxon>Eukaryota</taxon>
        <taxon>Viridiplantae</taxon>
        <taxon>Streptophyta</taxon>
        <taxon>Embryophyta</taxon>
        <taxon>Tracheophyta</taxon>
        <taxon>Spermatophyta</taxon>
        <taxon>Magnoliopsida</taxon>
        <taxon>eudicotyledons</taxon>
        <taxon>Gunneridae</taxon>
        <taxon>Pentapetalae</taxon>
        <taxon>asterids</taxon>
        <taxon>campanulids</taxon>
        <taxon>Asterales</taxon>
        <taxon>Asteraceae</taxon>
        <taxon>Carduoideae</taxon>
        <taxon>Cardueae</taxon>
        <taxon>Carduinae</taxon>
        <taxon>Cynara</taxon>
    </lineage>
</organism>
<gene>
    <name evidence="5" type="ORF">Ccrd_016265</name>
</gene>
<sequence length="310" mass="34591">MMERSSQRTLFLSVFLLISASADAYVKSVFVFGDSLFDPANGNLKRFPANGINFASAGSGVLPDTSKDSRATPIQVQLQQFQALIRQKHLRRKQIKKSLIFLESGSNDIFTYLSYPDTPPLTPTAYVHAMLKEVVCFLDQIYKLGSRRIALFSVGPIGCIPARVLLPGASPEKCFSRLNKMVRYYNVGLEHLAYTIPIRYPGAVGVYGAVYNTIEDFRANGNLYGFANVNEACCGNGPLNGMLQCGLEGYKICSNPNEFLFWDYFHPSERTYGLVSNAMWAGNQNQIRPINLKTLAQNRIRPIDLKTWAS</sequence>
<evidence type="ECO:0000313" key="6">
    <source>
        <dbReference type="Proteomes" id="UP000243975"/>
    </source>
</evidence>
<evidence type="ECO:0000256" key="2">
    <source>
        <dbReference type="ARBA" id="ARBA00022801"/>
    </source>
</evidence>
<feature type="chain" id="PRO_5007119537" evidence="4">
    <location>
        <begin position="25"/>
        <end position="310"/>
    </location>
</feature>
<proteinExistence type="inferred from homology"/>
<dbReference type="SUPFAM" id="SSF52266">
    <property type="entry name" value="SGNH hydrolase"/>
    <property type="match status" value="1"/>
</dbReference>
<dbReference type="GO" id="GO:0016042">
    <property type="term" value="P:lipid catabolic process"/>
    <property type="evidence" value="ECO:0007669"/>
    <property type="project" value="UniProtKB-KW"/>
</dbReference>
<dbReference type="Pfam" id="PF00657">
    <property type="entry name" value="Lipase_GDSL"/>
    <property type="match status" value="1"/>
</dbReference>
<dbReference type="OMA" id="ENSTHQH"/>